<reference evidence="1 2" key="1">
    <citation type="submission" date="2017-12" db="EMBL/GenBank/DDBJ databases">
        <title>Comparative genomics of Botrytis spp.</title>
        <authorList>
            <person name="Valero-Jimenez C.A."/>
            <person name="Tapia P."/>
            <person name="Veloso J."/>
            <person name="Silva-Moreno E."/>
            <person name="Staats M."/>
            <person name="Valdes J.H."/>
            <person name="Van Kan J.A.L."/>
        </authorList>
    </citation>
    <scope>NUCLEOTIDE SEQUENCE [LARGE SCALE GENOMIC DNA]</scope>
    <source>
        <strain evidence="1 2">Bt9001</strain>
    </source>
</reference>
<evidence type="ECO:0000313" key="1">
    <source>
        <dbReference type="EMBL" id="TGO13936.1"/>
    </source>
</evidence>
<evidence type="ECO:0000313" key="2">
    <source>
        <dbReference type="Proteomes" id="UP000297777"/>
    </source>
</evidence>
<dbReference type="EMBL" id="PQXH01000061">
    <property type="protein sequence ID" value="TGO13936.1"/>
    <property type="molecule type" value="Genomic_DNA"/>
</dbReference>
<dbReference type="AlphaFoldDB" id="A0A4Z1ENN8"/>
<gene>
    <name evidence="1" type="ORF">BTUL_0061g00550</name>
</gene>
<dbReference type="Proteomes" id="UP000297777">
    <property type="component" value="Unassembled WGS sequence"/>
</dbReference>
<comment type="caution">
    <text evidence="1">The sequence shown here is derived from an EMBL/GenBank/DDBJ whole genome shotgun (WGS) entry which is preliminary data.</text>
</comment>
<proteinExistence type="predicted"/>
<name>A0A4Z1ENN8_9HELO</name>
<keyword evidence="2" id="KW-1185">Reference proteome</keyword>
<accession>A0A4Z1ENN8</accession>
<sequence length="337" mass="37679">MSFNPTSFILSASPYFSPYSSNFSSFSSSSTSESLSLLDEPERSIEHPTQFPRLEPSEEAASPPRFFAIPDIVVTTATPMSPLLSPYQPLENGSAETATVHPPKHFAGEVTNPTSQAHSTLYPQAPTAITLTSPYDFYYPSQPPTPFPLTLDPKLFITLQPHNYPELILPQLRDLILDIEFTMDTHLMRQLPNIRSLLCFLSSFPDFGLITTNLPAFQAQVGTHFTTADTREEQYFAVKPEPELKMILRIFDEWYTDKFTRRAACLIYPDDFEHQPAGEKDTEESACRFPDPDQGGVGMDTGVSALVYRQGWGGKAKYVVTASYAGDVGVQYPEHHF</sequence>
<organism evidence="1 2">
    <name type="scientific">Botrytis tulipae</name>
    <dbReference type="NCBI Taxonomy" id="87230"/>
    <lineage>
        <taxon>Eukaryota</taxon>
        <taxon>Fungi</taxon>
        <taxon>Dikarya</taxon>
        <taxon>Ascomycota</taxon>
        <taxon>Pezizomycotina</taxon>
        <taxon>Leotiomycetes</taxon>
        <taxon>Helotiales</taxon>
        <taxon>Sclerotiniaceae</taxon>
        <taxon>Botrytis</taxon>
    </lineage>
</organism>
<protein>
    <submittedName>
        <fullName evidence="1">Uncharacterized protein</fullName>
    </submittedName>
</protein>
<dbReference type="OrthoDB" id="3559864at2759"/>